<accession>A6DQ19</accession>
<dbReference type="EMBL" id="ABCK01000018">
    <property type="protein sequence ID" value="EDM26260.1"/>
    <property type="molecule type" value="Genomic_DNA"/>
</dbReference>
<protein>
    <submittedName>
        <fullName evidence="1">Uncharacterized protein</fullName>
    </submittedName>
</protein>
<evidence type="ECO:0000313" key="2">
    <source>
        <dbReference type="Proteomes" id="UP000004947"/>
    </source>
</evidence>
<proteinExistence type="predicted"/>
<evidence type="ECO:0000313" key="1">
    <source>
        <dbReference type="EMBL" id="EDM26260.1"/>
    </source>
</evidence>
<gene>
    <name evidence="1" type="ORF">LNTAR_24154</name>
</gene>
<organism evidence="1 2">
    <name type="scientific">Lentisphaera araneosa HTCC2155</name>
    <dbReference type="NCBI Taxonomy" id="313628"/>
    <lineage>
        <taxon>Bacteria</taxon>
        <taxon>Pseudomonadati</taxon>
        <taxon>Lentisphaerota</taxon>
        <taxon>Lentisphaeria</taxon>
        <taxon>Lentisphaerales</taxon>
        <taxon>Lentisphaeraceae</taxon>
        <taxon>Lentisphaera</taxon>
    </lineage>
</organism>
<dbReference type="Proteomes" id="UP000004947">
    <property type="component" value="Unassembled WGS sequence"/>
</dbReference>
<name>A6DQ19_9BACT</name>
<dbReference type="AlphaFoldDB" id="A6DQ19"/>
<sequence length="52" mass="6034">MCIDPNEFKSEYIYELKIIKLGGKIVLIQCGLVERAQNFEKNGKSQFYLSAY</sequence>
<comment type="caution">
    <text evidence="1">The sequence shown here is derived from an EMBL/GenBank/DDBJ whole genome shotgun (WGS) entry which is preliminary data.</text>
</comment>
<keyword evidence="2" id="KW-1185">Reference proteome</keyword>
<reference evidence="1 2" key="1">
    <citation type="journal article" date="2010" name="J. Bacteriol.">
        <title>Genome sequence of Lentisphaera araneosa HTCC2155T, the type species of the order Lentisphaerales in the phylum Lentisphaerae.</title>
        <authorList>
            <person name="Thrash J.C."/>
            <person name="Cho J.C."/>
            <person name="Vergin K.L."/>
            <person name="Morris R.M."/>
            <person name="Giovannoni S.J."/>
        </authorList>
    </citation>
    <scope>NUCLEOTIDE SEQUENCE [LARGE SCALE GENOMIC DNA]</scope>
    <source>
        <strain evidence="1 2">HTCC2155</strain>
    </source>
</reference>